<keyword evidence="2" id="KW-0479">Metal-binding</keyword>
<dbReference type="GO" id="GO:0046872">
    <property type="term" value="F:metal ion binding"/>
    <property type="evidence" value="ECO:0007669"/>
    <property type="project" value="UniProtKB-KW"/>
</dbReference>
<dbReference type="Pfam" id="PF01814">
    <property type="entry name" value="Hemerythrin"/>
    <property type="match status" value="1"/>
</dbReference>
<evidence type="ECO:0000313" key="6">
    <source>
        <dbReference type="Proteomes" id="UP000295443"/>
    </source>
</evidence>
<proteinExistence type="inferred from homology"/>
<dbReference type="AlphaFoldDB" id="A0A4R1B6K0"/>
<evidence type="ECO:0000313" key="5">
    <source>
        <dbReference type="EMBL" id="TCJ11575.1"/>
    </source>
</evidence>
<organism evidence="5 6">
    <name type="scientific">Parasulfuritortus cantonensis</name>
    <dbReference type="NCBI Taxonomy" id="2528202"/>
    <lineage>
        <taxon>Bacteria</taxon>
        <taxon>Pseudomonadati</taxon>
        <taxon>Pseudomonadota</taxon>
        <taxon>Betaproteobacteria</taxon>
        <taxon>Nitrosomonadales</taxon>
        <taxon>Thiobacillaceae</taxon>
        <taxon>Parasulfuritortus</taxon>
    </lineage>
</organism>
<evidence type="ECO:0000259" key="4">
    <source>
        <dbReference type="Pfam" id="PF01814"/>
    </source>
</evidence>
<dbReference type="PANTHER" id="PTHR37164:SF1">
    <property type="entry name" value="BACTERIOHEMERYTHRIN"/>
    <property type="match status" value="1"/>
</dbReference>
<keyword evidence="3" id="KW-0408">Iron</keyword>
<evidence type="ECO:0000256" key="1">
    <source>
        <dbReference type="ARBA" id="ARBA00010587"/>
    </source>
</evidence>
<feature type="domain" description="Hemerythrin-like" evidence="4">
    <location>
        <begin position="11"/>
        <end position="120"/>
    </location>
</feature>
<keyword evidence="6" id="KW-1185">Reference proteome</keyword>
<sequence>MEWQPERYSLGVEDMDRTHQEFVALVNLLNEADDTDFAALFGKLLQHTHDHFSSEGRLMRISRFPALGEHEGEHHRVYGDLVQMNRAVQRGRLMLARAYVRKGLAEWFDLHLATMDSALAAHVKRMGAARENKTGMALPVL</sequence>
<dbReference type="CDD" id="cd12107">
    <property type="entry name" value="Hemerythrin"/>
    <property type="match status" value="1"/>
</dbReference>
<evidence type="ECO:0000256" key="2">
    <source>
        <dbReference type="ARBA" id="ARBA00022723"/>
    </source>
</evidence>
<gene>
    <name evidence="5" type="ORF">EZJ19_15400</name>
</gene>
<protein>
    <submittedName>
        <fullName evidence="5">Hemerythrin</fullName>
    </submittedName>
</protein>
<comment type="caution">
    <text evidence="5">The sequence shown here is derived from an EMBL/GenBank/DDBJ whole genome shotgun (WGS) entry which is preliminary data.</text>
</comment>
<dbReference type="EMBL" id="SJZB01000053">
    <property type="protein sequence ID" value="TCJ11575.1"/>
    <property type="molecule type" value="Genomic_DNA"/>
</dbReference>
<name>A0A4R1B6K0_9PROT</name>
<dbReference type="NCBIfam" id="TIGR02481">
    <property type="entry name" value="hemeryth_dom"/>
    <property type="match status" value="1"/>
</dbReference>
<comment type="similarity">
    <text evidence="1">Belongs to the hemerythrin family.</text>
</comment>
<reference evidence="5 6" key="1">
    <citation type="submission" date="2019-03" db="EMBL/GenBank/DDBJ databases">
        <title>Genome sequence of Thiobacillaceae bacterium LSR1, a sulfur-oxidizing bacterium isolated from freshwater sediment.</title>
        <authorList>
            <person name="Li S."/>
        </authorList>
    </citation>
    <scope>NUCLEOTIDE SEQUENCE [LARGE SCALE GENOMIC DNA]</scope>
    <source>
        <strain evidence="5 6">LSR1</strain>
    </source>
</reference>
<dbReference type="Gene3D" id="1.20.120.50">
    <property type="entry name" value="Hemerythrin-like"/>
    <property type="match status" value="1"/>
</dbReference>
<dbReference type="Proteomes" id="UP000295443">
    <property type="component" value="Unassembled WGS sequence"/>
</dbReference>
<dbReference type="InterPro" id="IPR035938">
    <property type="entry name" value="Hemerythrin-like_sf"/>
</dbReference>
<evidence type="ECO:0000256" key="3">
    <source>
        <dbReference type="ARBA" id="ARBA00023004"/>
    </source>
</evidence>
<dbReference type="InterPro" id="IPR012827">
    <property type="entry name" value="Hemerythrin_metal-bd"/>
</dbReference>
<dbReference type="PANTHER" id="PTHR37164">
    <property type="entry name" value="BACTERIOHEMERYTHRIN"/>
    <property type="match status" value="1"/>
</dbReference>
<accession>A0A4R1B6K0</accession>
<dbReference type="SUPFAM" id="SSF47188">
    <property type="entry name" value="Hemerythrin-like"/>
    <property type="match status" value="1"/>
</dbReference>
<dbReference type="OrthoDB" id="5296936at2"/>
<dbReference type="InterPro" id="IPR050669">
    <property type="entry name" value="Hemerythrin"/>
</dbReference>
<dbReference type="InterPro" id="IPR012312">
    <property type="entry name" value="Hemerythrin-like"/>
</dbReference>